<dbReference type="Gene3D" id="2.70.150.10">
    <property type="entry name" value="Calcium-transporting ATPase, cytoplasmic transduction domain A"/>
    <property type="match status" value="1"/>
</dbReference>
<proteinExistence type="inferred from homology"/>
<dbReference type="SMART" id="SM00831">
    <property type="entry name" value="Cation_ATPase_N"/>
    <property type="match status" value="1"/>
</dbReference>
<keyword evidence="8 10" id="KW-1133">Transmembrane helix</keyword>
<dbReference type="PANTHER" id="PTHR43294:SF21">
    <property type="entry name" value="CATION TRANSPORTING ATPASE"/>
    <property type="match status" value="1"/>
</dbReference>
<reference evidence="12 13" key="1">
    <citation type="journal article" date="2007" name="Appl. Environ. Microbiol.">
        <title>Genome sequence of the cellulolytic gliding bacterium Cytophaga hutchinsonii.</title>
        <authorList>
            <person name="Xie G."/>
            <person name="Bruce D.C."/>
            <person name="Challacombe J.F."/>
            <person name="Chertkov O."/>
            <person name="Detter J.C."/>
            <person name="Gilna P."/>
            <person name="Han C.S."/>
            <person name="Lucas S."/>
            <person name="Misra M."/>
            <person name="Myers G.L."/>
            <person name="Richardson P."/>
            <person name="Tapia R."/>
            <person name="Thayer N."/>
            <person name="Thompson L.S."/>
            <person name="Brettin T.S."/>
            <person name="Henrissat B."/>
            <person name="Wilson D.B."/>
            <person name="McBride M.J."/>
        </authorList>
    </citation>
    <scope>NUCLEOTIDE SEQUENCE [LARGE SCALE GENOMIC DNA]</scope>
    <source>
        <strain evidence="13">ATCC 33406 / DSM 1761 / CIP 103989 / NBRC 15051 / NCIMB 9469 / D465</strain>
    </source>
</reference>
<dbReference type="AlphaFoldDB" id="A0A6N4SQR9"/>
<evidence type="ECO:0000313" key="12">
    <source>
        <dbReference type="EMBL" id="ABG58686.1"/>
    </source>
</evidence>
<keyword evidence="3" id="KW-1003">Cell membrane</keyword>
<dbReference type="Proteomes" id="UP000001822">
    <property type="component" value="Chromosome"/>
</dbReference>
<dbReference type="Pfam" id="PF00690">
    <property type="entry name" value="Cation_ATPase_N"/>
    <property type="match status" value="1"/>
</dbReference>
<evidence type="ECO:0000256" key="6">
    <source>
        <dbReference type="ARBA" id="ARBA00022840"/>
    </source>
</evidence>
<feature type="transmembrane region" description="Helical" evidence="10">
    <location>
        <begin position="799"/>
        <end position="823"/>
    </location>
</feature>
<evidence type="ECO:0000313" key="13">
    <source>
        <dbReference type="Proteomes" id="UP000001822"/>
    </source>
</evidence>
<feature type="transmembrane region" description="Helical" evidence="10">
    <location>
        <begin position="55"/>
        <end position="81"/>
    </location>
</feature>
<dbReference type="InterPro" id="IPR008250">
    <property type="entry name" value="ATPase_P-typ_transduc_dom_A_sf"/>
</dbReference>
<dbReference type="SFLD" id="SFLDS00003">
    <property type="entry name" value="Haloacid_Dehalogenase"/>
    <property type="match status" value="1"/>
</dbReference>
<keyword evidence="5" id="KW-0547">Nucleotide-binding</keyword>
<evidence type="ECO:0000256" key="2">
    <source>
        <dbReference type="ARBA" id="ARBA00005675"/>
    </source>
</evidence>
<dbReference type="InterPro" id="IPR023298">
    <property type="entry name" value="ATPase_P-typ_TM_dom_sf"/>
</dbReference>
<feature type="transmembrane region" description="Helical" evidence="10">
    <location>
        <begin position="721"/>
        <end position="743"/>
    </location>
</feature>
<evidence type="ECO:0000256" key="7">
    <source>
        <dbReference type="ARBA" id="ARBA00022967"/>
    </source>
</evidence>
<evidence type="ECO:0000256" key="9">
    <source>
        <dbReference type="ARBA" id="ARBA00023136"/>
    </source>
</evidence>
<evidence type="ECO:0000256" key="3">
    <source>
        <dbReference type="ARBA" id="ARBA00022475"/>
    </source>
</evidence>
<feature type="transmembrane region" description="Helical" evidence="10">
    <location>
        <begin position="771"/>
        <end position="793"/>
    </location>
</feature>
<organism evidence="12 13">
    <name type="scientific">Cytophaga hutchinsonii (strain ATCC 33406 / DSM 1761 / CIP 103989 / NBRC 15051 / NCIMB 9469 / D465)</name>
    <dbReference type="NCBI Taxonomy" id="269798"/>
    <lineage>
        <taxon>Bacteria</taxon>
        <taxon>Pseudomonadati</taxon>
        <taxon>Bacteroidota</taxon>
        <taxon>Cytophagia</taxon>
        <taxon>Cytophagales</taxon>
        <taxon>Cytophagaceae</taxon>
        <taxon>Cytophaga</taxon>
    </lineage>
</organism>
<dbReference type="SUPFAM" id="SSF81665">
    <property type="entry name" value="Calcium ATPase, transmembrane domain M"/>
    <property type="match status" value="1"/>
</dbReference>
<dbReference type="GO" id="GO:0036376">
    <property type="term" value="P:sodium ion export across plasma membrane"/>
    <property type="evidence" value="ECO:0007669"/>
    <property type="project" value="TreeGrafter"/>
</dbReference>
<keyword evidence="13" id="KW-1185">Reference proteome</keyword>
<dbReference type="KEGG" id="chu:CHU_1415"/>
<dbReference type="InterPro" id="IPR001757">
    <property type="entry name" value="P_typ_ATPase"/>
</dbReference>
<dbReference type="SUPFAM" id="SSF56784">
    <property type="entry name" value="HAD-like"/>
    <property type="match status" value="1"/>
</dbReference>
<evidence type="ECO:0000256" key="8">
    <source>
        <dbReference type="ARBA" id="ARBA00022989"/>
    </source>
</evidence>
<dbReference type="Gene3D" id="3.40.1110.10">
    <property type="entry name" value="Calcium-transporting ATPase, cytoplasmic domain N"/>
    <property type="match status" value="1"/>
</dbReference>
<feature type="transmembrane region" description="Helical" evidence="10">
    <location>
        <begin position="835"/>
        <end position="854"/>
    </location>
</feature>
<evidence type="ECO:0000256" key="10">
    <source>
        <dbReference type="SAM" id="Phobius"/>
    </source>
</evidence>
<keyword evidence="6" id="KW-0067">ATP-binding</keyword>
<dbReference type="GO" id="GO:1990573">
    <property type="term" value="P:potassium ion import across plasma membrane"/>
    <property type="evidence" value="ECO:0007669"/>
    <property type="project" value="TreeGrafter"/>
</dbReference>
<dbReference type="Gene3D" id="1.20.1110.10">
    <property type="entry name" value="Calcium-transporting ATPase, transmembrane domain"/>
    <property type="match status" value="1"/>
</dbReference>
<keyword evidence="4 10" id="KW-0812">Transmembrane</keyword>
<dbReference type="OrthoDB" id="1521937at2"/>
<dbReference type="PROSITE" id="PS00154">
    <property type="entry name" value="ATPASE_E1_E2"/>
    <property type="match status" value="1"/>
</dbReference>
<evidence type="ECO:0000259" key="11">
    <source>
        <dbReference type="SMART" id="SM00831"/>
    </source>
</evidence>
<feature type="transmembrane region" description="Helical" evidence="10">
    <location>
        <begin position="866"/>
        <end position="891"/>
    </location>
</feature>
<evidence type="ECO:0000256" key="4">
    <source>
        <dbReference type="ARBA" id="ARBA00022692"/>
    </source>
</evidence>
<dbReference type="InterPro" id="IPR050510">
    <property type="entry name" value="Cation_transp_ATPase_P-type"/>
</dbReference>
<dbReference type="EC" id="3.6.3.8" evidence="12"/>
<dbReference type="NCBIfam" id="TIGR01494">
    <property type="entry name" value="ATPase_P-type"/>
    <property type="match status" value="2"/>
</dbReference>
<feature type="domain" description="Cation-transporting P-type ATPase N-terminal" evidence="11">
    <location>
        <begin position="9"/>
        <end position="83"/>
    </location>
</feature>
<dbReference type="InterPro" id="IPR044492">
    <property type="entry name" value="P_typ_ATPase_HD_dom"/>
</dbReference>
<dbReference type="PANTHER" id="PTHR43294">
    <property type="entry name" value="SODIUM/POTASSIUM-TRANSPORTING ATPASE SUBUNIT ALPHA"/>
    <property type="match status" value="1"/>
</dbReference>
<keyword evidence="12" id="KW-0378">Hydrolase</keyword>
<dbReference type="GO" id="GO:1902600">
    <property type="term" value="P:proton transmembrane transport"/>
    <property type="evidence" value="ECO:0007669"/>
    <property type="project" value="TreeGrafter"/>
</dbReference>
<comment type="subcellular location">
    <subcellularLocation>
        <location evidence="1">Cell membrane</location>
        <topology evidence="1">Multi-pass membrane protein</topology>
    </subcellularLocation>
</comment>
<feature type="transmembrane region" description="Helical" evidence="10">
    <location>
        <begin position="87"/>
        <end position="106"/>
    </location>
</feature>
<name>A0A6N4SQR9_CYTH3</name>
<dbReference type="Gene3D" id="3.40.50.1000">
    <property type="entry name" value="HAD superfamily/HAD-like"/>
    <property type="match status" value="1"/>
</dbReference>
<dbReference type="GO" id="GO:0030007">
    <property type="term" value="P:intracellular potassium ion homeostasis"/>
    <property type="evidence" value="ECO:0007669"/>
    <property type="project" value="TreeGrafter"/>
</dbReference>
<dbReference type="InterPro" id="IPR023214">
    <property type="entry name" value="HAD_sf"/>
</dbReference>
<dbReference type="GO" id="GO:0016887">
    <property type="term" value="F:ATP hydrolysis activity"/>
    <property type="evidence" value="ECO:0007669"/>
    <property type="project" value="InterPro"/>
</dbReference>
<dbReference type="InterPro" id="IPR023299">
    <property type="entry name" value="ATPase_P-typ_cyto_dom_N"/>
</dbReference>
<dbReference type="SUPFAM" id="SSF81653">
    <property type="entry name" value="Calcium ATPase, transduction domain A"/>
    <property type="match status" value="1"/>
</dbReference>
<dbReference type="SFLD" id="SFLDF00027">
    <property type="entry name" value="p-type_atpase"/>
    <property type="match status" value="1"/>
</dbReference>
<dbReference type="RefSeq" id="WP_011584801.1">
    <property type="nucleotide sequence ID" value="NC_008255.1"/>
</dbReference>
<dbReference type="InterPro" id="IPR059000">
    <property type="entry name" value="ATPase_P-type_domA"/>
</dbReference>
<sequence length="899" mass="98694">MSIKYPFENPFSVSADTLINDFQTNTQSGLTTSEAENRIKEFGQNIYQVQKQKSIWLMLLLQFKSPIVYLLLAAAAVSLYFKDVIETAAILVVIVVNAIIGFLMELQARSSMNALKEMDVIKTNVIRDGKKQEIPSENITPGDIVLLEAGDVVPGDGRIIEANQLKCDESSLTGESLPAEKKTEELQANTALGDQHNMVFKGTSVVNGNGKALITGIAEHTQLGTITSLVEKSEDKQTPLDQKINVLSKKLIWITLTMTAIFAATGVIQGKEWVLIFESSIALAVAAFPEGLPIVATIALSHGMLLMAKRNAIVKKLSAVETLGGTRVILTDKTGTLTENKIYVETFSFPEEKIAVKINNNTVNYPDKQIEKSKENFEKMRLVGALCNNAPLEQQEQKDDQKPAAGDPIDIALILLANVSGTSAKDLQGQFERIGEVPFNSDIKIMGTLHNSPNGKFVAAKGSVEHLLNNCSKIQYGSEIKDLNDEQKKGILDESEKMAADGLRVIAFAYREGQDINTDNYLSELIHVGMIGFLDPPRMDIKDAILRCRNAGIRIVMITGDHPMTALNIAKKIGLVDENEQHVIIGQDLPEAEAVTDEWREKILATSVFARTTPKQKLEIVEAFQKAGNIVAMTGDGINDAPALKKADIGIAMGLRGTQVAKETAGIVLKDDSFTSIAEAVAHGREIFDNIKKFIVYLFSCNLSEIFIVTILGFITPLSTLLPLQILFLNMVTDVFPALALGVGKGDEKVMEKQPRDAKENILTNKDWIRIALYSLLISVSVIISVLYCNHIIESDHKIANNAAFLTLAFSQLFHVLNMSSFSSKMFLNDITKNIFVWLAILLCAGIMITVYAIPYTRLILGLELLPAEAVVVSIACSFIPVVVVQTYKLFYKITKSKK</sequence>
<dbReference type="GO" id="GO:0005524">
    <property type="term" value="F:ATP binding"/>
    <property type="evidence" value="ECO:0007669"/>
    <property type="project" value="UniProtKB-KW"/>
</dbReference>
<gene>
    <name evidence="12" type="primary">pacL</name>
    <name evidence="12" type="ordered locus">CHU_1415</name>
</gene>
<dbReference type="Pfam" id="PF00689">
    <property type="entry name" value="Cation_ATPase_C"/>
    <property type="match status" value="1"/>
</dbReference>
<dbReference type="EMBL" id="CP000383">
    <property type="protein sequence ID" value="ABG58686.1"/>
    <property type="molecule type" value="Genomic_DNA"/>
</dbReference>
<dbReference type="PRINTS" id="PR00119">
    <property type="entry name" value="CATATPASE"/>
</dbReference>
<dbReference type="PRINTS" id="PR00120">
    <property type="entry name" value="HATPASE"/>
</dbReference>
<comment type="similarity">
    <text evidence="2">Belongs to the cation transport ATPase (P-type) (TC 3.A.3) family. Type IIA subfamily.</text>
</comment>
<dbReference type="InterPro" id="IPR036412">
    <property type="entry name" value="HAD-like_sf"/>
</dbReference>
<dbReference type="GO" id="GO:0005391">
    <property type="term" value="F:P-type sodium:potassium-exchanging transporter activity"/>
    <property type="evidence" value="ECO:0007669"/>
    <property type="project" value="TreeGrafter"/>
</dbReference>
<feature type="transmembrane region" description="Helical" evidence="10">
    <location>
        <begin position="251"/>
        <end position="269"/>
    </location>
</feature>
<keyword evidence="7" id="KW-1278">Translocase</keyword>
<dbReference type="FunFam" id="3.40.50.1000:FF:000083">
    <property type="entry name" value="Sodium/potassium-transporting ATPase subunit alpha"/>
    <property type="match status" value="1"/>
</dbReference>
<feature type="transmembrane region" description="Helical" evidence="10">
    <location>
        <begin position="281"/>
        <end position="308"/>
    </location>
</feature>
<keyword evidence="9 10" id="KW-0472">Membrane</keyword>
<evidence type="ECO:0000256" key="1">
    <source>
        <dbReference type="ARBA" id="ARBA00004651"/>
    </source>
</evidence>
<dbReference type="InterPro" id="IPR004014">
    <property type="entry name" value="ATPase_P-typ_cation-transptr_N"/>
</dbReference>
<dbReference type="Pfam" id="PF13246">
    <property type="entry name" value="Cation_ATPase"/>
    <property type="match status" value="1"/>
</dbReference>
<protein>
    <submittedName>
        <fullName evidence="12">Cation-transporting ATPase, calcium-transporting ATPase</fullName>
        <ecNumber evidence="12">3.6.3.8</ecNumber>
    </submittedName>
</protein>
<feature type="transmembrane region" description="Helical" evidence="10">
    <location>
        <begin position="694"/>
        <end position="715"/>
    </location>
</feature>
<accession>A0A6N4SQR9</accession>
<dbReference type="InterPro" id="IPR018303">
    <property type="entry name" value="ATPase_P-typ_P_site"/>
</dbReference>
<dbReference type="SUPFAM" id="SSF81660">
    <property type="entry name" value="Metal cation-transporting ATPase, ATP-binding domain N"/>
    <property type="match status" value="1"/>
</dbReference>
<dbReference type="InterPro" id="IPR006068">
    <property type="entry name" value="ATPase_P-typ_cation-transptr_C"/>
</dbReference>
<dbReference type="GO" id="GO:0006883">
    <property type="term" value="P:intracellular sodium ion homeostasis"/>
    <property type="evidence" value="ECO:0007669"/>
    <property type="project" value="TreeGrafter"/>
</dbReference>
<dbReference type="SFLD" id="SFLDG00002">
    <property type="entry name" value="C1.7:_P-type_atpase_like"/>
    <property type="match status" value="1"/>
</dbReference>
<dbReference type="GO" id="GO:0005886">
    <property type="term" value="C:plasma membrane"/>
    <property type="evidence" value="ECO:0007669"/>
    <property type="project" value="UniProtKB-SubCell"/>
</dbReference>
<dbReference type="Pfam" id="PF00122">
    <property type="entry name" value="E1-E2_ATPase"/>
    <property type="match status" value="1"/>
</dbReference>
<evidence type="ECO:0000256" key="5">
    <source>
        <dbReference type="ARBA" id="ARBA00022741"/>
    </source>
</evidence>